<feature type="region of interest" description="Disordered" evidence="1">
    <location>
        <begin position="1"/>
        <end position="28"/>
    </location>
</feature>
<name>A0AAE0D5W9_COLKA</name>
<evidence type="ECO:0000256" key="1">
    <source>
        <dbReference type="SAM" id="MobiDB-lite"/>
    </source>
</evidence>
<dbReference type="Proteomes" id="UP001281614">
    <property type="component" value="Unassembled WGS sequence"/>
</dbReference>
<dbReference type="EMBL" id="VYYT01000200">
    <property type="protein sequence ID" value="KAK2757424.1"/>
    <property type="molecule type" value="Genomic_DNA"/>
</dbReference>
<evidence type="ECO:0000313" key="3">
    <source>
        <dbReference type="Proteomes" id="UP001281614"/>
    </source>
</evidence>
<feature type="region of interest" description="Disordered" evidence="1">
    <location>
        <begin position="119"/>
        <end position="144"/>
    </location>
</feature>
<keyword evidence="3" id="KW-1185">Reference proteome</keyword>
<dbReference type="AlphaFoldDB" id="A0AAE0D5W9"/>
<evidence type="ECO:0000313" key="2">
    <source>
        <dbReference type="EMBL" id="KAK2757424.1"/>
    </source>
</evidence>
<organism evidence="2 3">
    <name type="scientific">Colletotrichum kahawae</name>
    <name type="common">Coffee berry disease fungus</name>
    <dbReference type="NCBI Taxonomy" id="34407"/>
    <lineage>
        <taxon>Eukaryota</taxon>
        <taxon>Fungi</taxon>
        <taxon>Dikarya</taxon>
        <taxon>Ascomycota</taxon>
        <taxon>Pezizomycotina</taxon>
        <taxon>Sordariomycetes</taxon>
        <taxon>Hypocreomycetidae</taxon>
        <taxon>Glomerellales</taxon>
        <taxon>Glomerellaceae</taxon>
        <taxon>Colletotrichum</taxon>
        <taxon>Colletotrichum gloeosporioides species complex</taxon>
    </lineage>
</organism>
<protein>
    <submittedName>
        <fullName evidence="2">Uncharacterized protein</fullName>
    </submittedName>
</protein>
<proteinExistence type="predicted"/>
<comment type="caution">
    <text evidence="2">The sequence shown here is derived from an EMBL/GenBank/DDBJ whole genome shotgun (WGS) entry which is preliminary data.</text>
</comment>
<sequence>MLGHPACLSASSPPDQTPRDLQHPRPPTNRTALRAALVARYPICVLHEAGTPCQRITGPNQPPPAQPASTHTTRFTTTLDNLDTTSQSLQPIAHYRAALLPPSCTCDLAAAAAPDACPSADRGAIDRPTGEPQPSIRLPERRTAPREVNCKGHVSVKFFSADFAFVDTHSPLIDIPLSLPHDRGIISAS</sequence>
<accession>A0AAE0D5W9</accession>
<reference evidence="2" key="1">
    <citation type="submission" date="2023-02" db="EMBL/GenBank/DDBJ databases">
        <title>Colletotrichum kahawae CIFC_Que2 genome sequencing and assembly.</title>
        <authorList>
            <person name="Baroncelli R."/>
        </authorList>
    </citation>
    <scope>NUCLEOTIDE SEQUENCE</scope>
    <source>
        <strain evidence="2">CIFC_Que2</strain>
    </source>
</reference>
<gene>
    <name evidence="2" type="ORF">CKAH01_05681</name>
</gene>